<accession>A0A5M6I3S7</accession>
<evidence type="ECO:0000313" key="2">
    <source>
        <dbReference type="Proteomes" id="UP000323886"/>
    </source>
</evidence>
<proteinExistence type="predicted"/>
<sequence>MTYLVHRLPGRCRFKVPALRTDPAVAAQFRAAVAAVPTAQVEIRLRAQSIIVTYDPKAVSGAAVLAAIADAGLIAAEPGVAVAPPAGIVTALGSAIGHAVVGAVVKSGVETSVGGVIRRLRGR</sequence>
<reference evidence="1 2" key="1">
    <citation type="submission" date="2019-09" db="EMBL/GenBank/DDBJ databases">
        <title>Draft Whole-Genome sequence of Blastochloris sulfoviridis DSM 729.</title>
        <authorList>
            <person name="Meyer T.E."/>
            <person name="Kyndt J.A."/>
        </authorList>
    </citation>
    <scope>NUCLEOTIDE SEQUENCE [LARGE SCALE GENOMIC DNA]</scope>
    <source>
        <strain evidence="1 2">DSM 729</strain>
    </source>
</reference>
<evidence type="ECO:0000313" key="1">
    <source>
        <dbReference type="EMBL" id="KAA5602864.1"/>
    </source>
</evidence>
<keyword evidence="2" id="KW-1185">Reference proteome</keyword>
<comment type="caution">
    <text evidence="1">The sequence shown here is derived from an EMBL/GenBank/DDBJ whole genome shotgun (WGS) entry which is preliminary data.</text>
</comment>
<dbReference type="RefSeq" id="WP_150096233.1">
    <property type="nucleotide sequence ID" value="NZ_VWPL01000004.1"/>
</dbReference>
<dbReference type="AlphaFoldDB" id="A0A5M6I3S7"/>
<organism evidence="1 2">
    <name type="scientific">Blastochloris sulfoviridis</name>
    <dbReference type="NCBI Taxonomy" id="50712"/>
    <lineage>
        <taxon>Bacteria</taxon>
        <taxon>Pseudomonadati</taxon>
        <taxon>Pseudomonadota</taxon>
        <taxon>Alphaproteobacteria</taxon>
        <taxon>Hyphomicrobiales</taxon>
        <taxon>Blastochloridaceae</taxon>
        <taxon>Blastochloris</taxon>
    </lineage>
</organism>
<dbReference type="EMBL" id="VWPL01000004">
    <property type="protein sequence ID" value="KAA5602864.1"/>
    <property type="molecule type" value="Genomic_DNA"/>
</dbReference>
<gene>
    <name evidence="1" type="ORF">F1193_03230</name>
</gene>
<name>A0A5M6I3S7_9HYPH</name>
<protein>
    <submittedName>
        <fullName evidence="1">Uncharacterized protein</fullName>
    </submittedName>
</protein>
<dbReference type="OrthoDB" id="9794780at2"/>
<dbReference type="Proteomes" id="UP000323886">
    <property type="component" value="Unassembled WGS sequence"/>
</dbReference>